<sequence>MEWSVSGNALKTLGRCVTCLARIGNDLTLQASSSQLALHTLNSSRSAYQSIILKPSFFDTYTVTGAQVQCSVLLKAICAVLRTPLTSIDHLSVILPDPDASKVQWTLDCYNGMKKSYWITCNVEADVQQLSLDRRRLPSSFVVRPRDLNRLLSNFQSSLQEITVIATEPTSDDEVGGKAVELRSYIDPAKENDSSLHTQLWIDPSEEFVQYKHTGDPVDVTFGVKELKAFLSFCEGCEVDIHLYFEKAGEPILMAPKFIEDASVSNFDATLVLATMLVSQLHGTTTTSEPVPAAAAAATAPPKDNNVSEHPSDHTRIWSELSASATKSANPSARVHVERDLNTNDQGDIQRIRTMHISKDGPDGRNFNTTACHPIPMETEHKHVDEAHDRSAEINDHAGVSQHHLSNWVDDDDDEDDDSEPYVQATPPYCD</sequence>
<dbReference type="InterPro" id="IPR007268">
    <property type="entry name" value="Rad9/Ddc1"/>
</dbReference>
<dbReference type="Proteomes" id="UP001206925">
    <property type="component" value="Unassembled WGS sequence"/>
</dbReference>
<dbReference type="EMBL" id="JAMZMK010010571">
    <property type="protein sequence ID" value="KAI7731035.1"/>
    <property type="molecule type" value="Genomic_DNA"/>
</dbReference>
<comment type="similarity">
    <text evidence="1 2">Belongs to the rad9 family.</text>
</comment>
<dbReference type="GO" id="GO:0071479">
    <property type="term" value="P:cellular response to ionizing radiation"/>
    <property type="evidence" value="ECO:0007669"/>
    <property type="project" value="TreeGrafter"/>
</dbReference>
<evidence type="ECO:0000256" key="1">
    <source>
        <dbReference type="ARBA" id="ARBA00008494"/>
    </source>
</evidence>
<feature type="region of interest" description="Disordered" evidence="3">
    <location>
        <begin position="392"/>
        <end position="431"/>
    </location>
</feature>
<reference evidence="4" key="1">
    <citation type="submission" date="2022-06" db="EMBL/GenBank/DDBJ databases">
        <title>Uncovering the hologenomic basis of an extraordinary plant invasion.</title>
        <authorList>
            <person name="Bieker V.C."/>
            <person name="Martin M.D."/>
            <person name="Gilbert T."/>
            <person name="Hodgins K."/>
            <person name="Battlay P."/>
            <person name="Petersen B."/>
            <person name="Wilson J."/>
        </authorList>
    </citation>
    <scope>NUCLEOTIDE SEQUENCE</scope>
    <source>
        <strain evidence="4">AA19_3_7</strain>
        <tissue evidence="4">Leaf</tissue>
    </source>
</reference>
<dbReference type="InterPro" id="IPR046938">
    <property type="entry name" value="DNA_clamp_sf"/>
</dbReference>
<accession>A0AAD5G6Q6</accession>
<dbReference type="PANTHER" id="PTHR15237">
    <property type="entry name" value="DNA REPAIR PROTEIN RAD9"/>
    <property type="match status" value="1"/>
</dbReference>
<feature type="region of interest" description="Disordered" evidence="3">
    <location>
        <begin position="286"/>
        <end position="314"/>
    </location>
</feature>
<feature type="compositionally biased region" description="Low complexity" evidence="3">
    <location>
        <begin position="286"/>
        <end position="302"/>
    </location>
</feature>
<dbReference type="FunFam" id="3.70.10.10:FF:000012">
    <property type="entry name" value="cell cycle checkpoint control protein RAD9A"/>
    <property type="match status" value="1"/>
</dbReference>
<dbReference type="Pfam" id="PF04139">
    <property type="entry name" value="Rad9"/>
    <property type="match status" value="1"/>
</dbReference>
<gene>
    <name evidence="4" type="ORF">M8C21_033113</name>
</gene>
<dbReference type="InterPro" id="IPR026584">
    <property type="entry name" value="Rad9"/>
</dbReference>
<evidence type="ECO:0000313" key="5">
    <source>
        <dbReference type="Proteomes" id="UP001206925"/>
    </source>
</evidence>
<dbReference type="GO" id="GO:0006281">
    <property type="term" value="P:DNA repair"/>
    <property type="evidence" value="ECO:0007669"/>
    <property type="project" value="UniProtKB-UniRule"/>
</dbReference>
<dbReference type="AlphaFoldDB" id="A0AAD5G6Q6"/>
<evidence type="ECO:0000313" key="4">
    <source>
        <dbReference type="EMBL" id="KAI7731035.1"/>
    </source>
</evidence>
<dbReference type="Gene3D" id="3.70.10.10">
    <property type="match status" value="1"/>
</dbReference>
<dbReference type="GO" id="GO:0030896">
    <property type="term" value="C:checkpoint clamp complex"/>
    <property type="evidence" value="ECO:0007669"/>
    <property type="project" value="UniProtKB-UniRule"/>
</dbReference>
<organism evidence="4 5">
    <name type="scientific">Ambrosia artemisiifolia</name>
    <name type="common">Common ragweed</name>
    <dbReference type="NCBI Taxonomy" id="4212"/>
    <lineage>
        <taxon>Eukaryota</taxon>
        <taxon>Viridiplantae</taxon>
        <taxon>Streptophyta</taxon>
        <taxon>Embryophyta</taxon>
        <taxon>Tracheophyta</taxon>
        <taxon>Spermatophyta</taxon>
        <taxon>Magnoliopsida</taxon>
        <taxon>eudicotyledons</taxon>
        <taxon>Gunneridae</taxon>
        <taxon>Pentapetalae</taxon>
        <taxon>asterids</taxon>
        <taxon>campanulids</taxon>
        <taxon>Asterales</taxon>
        <taxon>Asteraceae</taxon>
        <taxon>Asteroideae</taxon>
        <taxon>Heliantheae alliance</taxon>
        <taxon>Heliantheae</taxon>
        <taxon>Ambrosia</taxon>
    </lineage>
</organism>
<comment type="caution">
    <text evidence="4">The sequence shown here is derived from an EMBL/GenBank/DDBJ whole genome shotgun (WGS) entry which is preliminary data.</text>
</comment>
<feature type="compositionally biased region" description="Acidic residues" evidence="3">
    <location>
        <begin position="409"/>
        <end position="420"/>
    </location>
</feature>
<dbReference type="GO" id="GO:0000076">
    <property type="term" value="P:DNA replication checkpoint signaling"/>
    <property type="evidence" value="ECO:0007669"/>
    <property type="project" value="TreeGrafter"/>
</dbReference>
<evidence type="ECO:0000256" key="3">
    <source>
        <dbReference type="SAM" id="MobiDB-lite"/>
    </source>
</evidence>
<keyword evidence="5" id="KW-1185">Reference proteome</keyword>
<dbReference type="SUPFAM" id="SSF55979">
    <property type="entry name" value="DNA clamp"/>
    <property type="match status" value="1"/>
</dbReference>
<protein>
    <recommendedName>
        <fullName evidence="6">Cell cycle checkpoint control protein RAD9A</fullName>
    </recommendedName>
</protein>
<dbReference type="GO" id="GO:0031573">
    <property type="term" value="P:mitotic intra-S DNA damage checkpoint signaling"/>
    <property type="evidence" value="ECO:0007669"/>
    <property type="project" value="TreeGrafter"/>
</dbReference>
<dbReference type="PIRSF" id="PIRSF009303">
    <property type="entry name" value="Cell_cycle_RAD9"/>
    <property type="match status" value="1"/>
</dbReference>
<evidence type="ECO:0000256" key="2">
    <source>
        <dbReference type="PIRNR" id="PIRNR009303"/>
    </source>
</evidence>
<dbReference type="PANTHER" id="PTHR15237:SF0">
    <property type="entry name" value="CELL CYCLE CHECKPOINT CONTROL PROTEIN"/>
    <property type="match status" value="1"/>
</dbReference>
<name>A0AAD5G6Q6_AMBAR</name>
<evidence type="ECO:0008006" key="6">
    <source>
        <dbReference type="Google" id="ProtNLM"/>
    </source>
</evidence>
<proteinExistence type="inferred from homology"/>